<organism evidence="2 3">
    <name type="scientific">Xanthomonas oryzae pv. oryzae (strain PXO99A)</name>
    <dbReference type="NCBI Taxonomy" id="360094"/>
    <lineage>
        <taxon>Bacteria</taxon>
        <taxon>Pseudomonadati</taxon>
        <taxon>Pseudomonadota</taxon>
        <taxon>Gammaproteobacteria</taxon>
        <taxon>Lysobacterales</taxon>
        <taxon>Lysobacteraceae</taxon>
        <taxon>Xanthomonas</taxon>
    </lineage>
</organism>
<dbReference type="KEGG" id="xop:PXO_05827"/>
<dbReference type="EMBL" id="CP000967">
    <property type="protein sequence ID" value="ACD58552.1"/>
    <property type="molecule type" value="Genomic_DNA"/>
</dbReference>
<name>A0A0K0GJR7_XANOP</name>
<evidence type="ECO:0000313" key="3">
    <source>
        <dbReference type="Proteomes" id="UP000001740"/>
    </source>
</evidence>
<feature type="compositionally biased region" description="Polar residues" evidence="1">
    <location>
        <begin position="15"/>
        <end position="27"/>
    </location>
</feature>
<sequence length="41" mass="4631">MPERTFDTPGVASESGISLKQGRQQRFSGAHLRMVEGARWR</sequence>
<dbReference type="AlphaFoldDB" id="A0A0K0GJR7"/>
<evidence type="ECO:0000313" key="2">
    <source>
        <dbReference type="EMBL" id="ACD58552.1"/>
    </source>
</evidence>
<gene>
    <name evidence="2" type="ordered locus">PXO_05827</name>
</gene>
<proteinExistence type="predicted"/>
<dbReference type="HOGENOM" id="CLU_3278811_0_0_6"/>
<feature type="region of interest" description="Disordered" evidence="1">
    <location>
        <begin position="1"/>
        <end position="30"/>
    </location>
</feature>
<evidence type="ECO:0000256" key="1">
    <source>
        <dbReference type="SAM" id="MobiDB-lite"/>
    </source>
</evidence>
<dbReference type="Proteomes" id="UP000001740">
    <property type="component" value="Chromosome"/>
</dbReference>
<protein>
    <submittedName>
        <fullName evidence="2">Uncharacterized protein</fullName>
    </submittedName>
</protein>
<accession>A0A0K0GJR7</accession>
<reference evidence="2 3" key="1">
    <citation type="journal article" date="2008" name="BMC Genomics">
        <title>Genome sequence and rapid evolution of the rice pathogen Xanthomonas oryzae pv. oryzae PXO99A.</title>
        <authorList>
            <person name="Salzberg S.L."/>
            <person name="Sommer D.D."/>
            <person name="Schatz M.C."/>
            <person name="Phillippy A.M."/>
            <person name="Rabinowicz P.D."/>
            <person name="Tsuge S."/>
            <person name="Furutani A."/>
            <person name="Ochiai H."/>
            <person name="Delcher A.L."/>
            <person name="Kelley D."/>
            <person name="Madupu R."/>
            <person name="Puiu D."/>
            <person name="Radune D."/>
            <person name="Shumway M."/>
            <person name="Trapnell C."/>
            <person name="Aparna G."/>
            <person name="Jha G."/>
            <person name="Pandey A."/>
            <person name="Patil P.B."/>
            <person name="Ishihara H."/>
            <person name="Meyer D.F."/>
            <person name="Szurek B."/>
            <person name="Verdier V."/>
            <person name="Koebnik R."/>
            <person name="Dow J.M."/>
            <person name="Ryan R.P."/>
            <person name="Hirata H."/>
            <person name="Tsuyumu S."/>
            <person name="Won Lee S."/>
            <person name="Seo Y.S."/>
            <person name="Sriariyanum M."/>
            <person name="Ronald P.C."/>
            <person name="Sonti R.V."/>
            <person name="Van Sluys M.A."/>
            <person name="Leach J.E."/>
            <person name="White F.F."/>
            <person name="Bogdanove A.J."/>
        </authorList>
    </citation>
    <scope>NUCLEOTIDE SEQUENCE [LARGE SCALE GENOMIC DNA]</scope>
    <source>
        <strain evidence="2 3">PXO99A</strain>
    </source>
</reference>